<protein>
    <submittedName>
        <fullName evidence="8">PMIS2 transmembrane protein</fullName>
    </submittedName>
</protein>
<comment type="subcellular location">
    <subcellularLocation>
        <location evidence="1">Membrane</location>
    </subcellularLocation>
</comment>
<name>A0A7J7SD43_MYOMY</name>
<evidence type="ECO:0000256" key="2">
    <source>
        <dbReference type="ARBA" id="ARBA00006843"/>
    </source>
</evidence>
<dbReference type="PANTHER" id="PTHR14768">
    <property type="entry name" value="UPF0338 PROTEIN"/>
    <property type="match status" value="1"/>
</dbReference>
<dbReference type="InterPro" id="IPR007593">
    <property type="entry name" value="CD225/Dispanin_fam"/>
</dbReference>
<evidence type="ECO:0000313" key="9">
    <source>
        <dbReference type="Proteomes" id="UP000527355"/>
    </source>
</evidence>
<reference evidence="8 9" key="1">
    <citation type="journal article" date="2020" name="Nature">
        <title>Six reference-quality genomes reveal evolution of bat adaptations.</title>
        <authorList>
            <person name="Jebb D."/>
            <person name="Huang Z."/>
            <person name="Pippel M."/>
            <person name="Hughes G.M."/>
            <person name="Lavrichenko K."/>
            <person name="Devanna P."/>
            <person name="Winkler S."/>
            <person name="Jermiin L.S."/>
            <person name="Skirmuntt E.C."/>
            <person name="Katzourakis A."/>
            <person name="Burkitt-Gray L."/>
            <person name="Ray D.A."/>
            <person name="Sullivan K.A.M."/>
            <person name="Roscito J.G."/>
            <person name="Kirilenko B.M."/>
            <person name="Davalos L.M."/>
            <person name="Corthals A.P."/>
            <person name="Power M.L."/>
            <person name="Jones G."/>
            <person name="Ransome R.D."/>
            <person name="Dechmann D.K.N."/>
            <person name="Locatelli A.G."/>
            <person name="Puechmaille S.J."/>
            <person name="Fedrigo O."/>
            <person name="Jarvis E.D."/>
            <person name="Hiller M."/>
            <person name="Vernes S.C."/>
            <person name="Myers E.W."/>
            <person name="Teeling E.C."/>
        </authorList>
    </citation>
    <scope>NUCLEOTIDE SEQUENCE [LARGE SCALE GENOMIC DNA]</scope>
    <source>
        <strain evidence="8">MMyoMyo1</strain>
        <tissue evidence="8">Flight muscle</tissue>
    </source>
</reference>
<feature type="region of interest" description="Disordered" evidence="6">
    <location>
        <begin position="1"/>
        <end position="75"/>
    </location>
</feature>
<evidence type="ECO:0000256" key="6">
    <source>
        <dbReference type="SAM" id="MobiDB-lite"/>
    </source>
</evidence>
<evidence type="ECO:0000256" key="3">
    <source>
        <dbReference type="ARBA" id="ARBA00022692"/>
    </source>
</evidence>
<feature type="transmembrane region" description="Helical" evidence="7">
    <location>
        <begin position="86"/>
        <end position="109"/>
    </location>
</feature>
<comment type="caution">
    <text evidence="8">The sequence shown here is derived from an EMBL/GenBank/DDBJ whole genome shotgun (WGS) entry which is preliminary data.</text>
</comment>
<dbReference type="PANTHER" id="PTHR14768:SF5">
    <property type="entry name" value="TRANSMEMBRANE PROTEIN PMIS2"/>
    <property type="match status" value="1"/>
</dbReference>
<evidence type="ECO:0000256" key="7">
    <source>
        <dbReference type="SAM" id="Phobius"/>
    </source>
</evidence>
<dbReference type="GO" id="GO:0016020">
    <property type="term" value="C:membrane"/>
    <property type="evidence" value="ECO:0007669"/>
    <property type="project" value="UniProtKB-SubCell"/>
</dbReference>
<organism evidence="8 9">
    <name type="scientific">Myotis myotis</name>
    <name type="common">Greater mouse-eared bat</name>
    <name type="synonym">Vespertilio myotis</name>
    <dbReference type="NCBI Taxonomy" id="51298"/>
    <lineage>
        <taxon>Eukaryota</taxon>
        <taxon>Metazoa</taxon>
        <taxon>Chordata</taxon>
        <taxon>Craniata</taxon>
        <taxon>Vertebrata</taxon>
        <taxon>Euteleostomi</taxon>
        <taxon>Mammalia</taxon>
        <taxon>Eutheria</taxon>
        <taxon>Laurasiatheria</taxon>
        <taxon>Chiroptera</taxon>
        <taxon>Yangochiroptera</taxon>
        <taxon>Vespertilionidae</taxon>
        <taxon>Myotis</taxon>
    </lineage>
</organism>
<dbReference type="AlphaFoldDB" id="A0A7J7SD43"/>
<dbReference type="Pfam" id="PF04505">
    <property type="entry name" value="CD225"/>
    <property type="match status" value="1"/>
</dbReference>
<evidence type="ECO:0000256" key="1">
    <source>
        <dbReference type="ARBA" id="ARBA00004370"/>
    </source>
</evidence>
<gene>
    <name evidence="8" type="ORF">mMyoMyo1_015421</name>
</gene>
<evidence type="ECO:0000313" key="8">
    <source>
        <dbReference type="EMBL" id="KAF6286244.1"/>
    </source>
</evidence>
<proteinExistence type="inferred from homology"/>
<keyword evidence="3 7" id="KW-0812">Transmembrane</keyword>
<keyword evidence="9" id="KW-1185">Reference proteome</keyword>
<dbReference type="EMBL" id="JABWUV010000019">
    <property type="protein sequence ID" value="KAF6286244.1"/>
    <property type="molecule type" value="Genomic_DNA"/>
</dbReference>
<feature type="compositionally biased region" description="Low complexity" evidence="6">
    <location>
        <begin position="17"/>
        <end position="59"/>
    </location>
</feature>
<accession>A0A7J7SD43</accession>
<feature type="transmembrane region" description="Helical" evidence="7">
    <location>
        <begin position="130"/>
        <end position="149"/>
    </location>
</feature>
<keyword evidence="5 7" id="KW-0472">Membrane</keyword>
<keyword evidence="4 7" id="KW-1133">Transmembrane helix</keyword>
<sequence>MTSQKSSKNPAAPDSLAAGAPAAGAPATGAPAAGAPAAGAPATGAPATGAPAAGAPAAADVPPGEDQKLPEPTQTTEELEFYAPNYIFLTILATICFFPLGCLAIYFSHKTTKANKESNWEEAYINSGRTGWLDVFAILIGLGILYYYALFL</sequence>
<dbReference type="Proteomes" id="UP000527355">
    <property type="component" value="Unassembled WGS sequence"/>
</dbReference>
<comment type="similarity">
    <text evidence="2">Belongs to the CD225/Dispanin family.</text>
</comment>
<evidence type="ECO:0000256" key="4">
    <source>
        <dbReference type="ARBA" id="ARBA00022989"/>
    </source>
</evidence>
<evidence type="ECO:0000256" key="5">
    <source>
        <dbReference type="ARBA" id="ARBA00023136"/>
    </source>
</evidence>